<dbReference type="Gene3D" id="3.30.70.240">
    <property type="match status" value="1"/>
</dbReference>
<dbReference type="Pfam" id="PF00009">
    <property type="entry name" value="GTP_EFTU"/>
    <property type="match status" value="1"/>
</dbReference>
<keyword evidence="6" id="KW-1185">Reference proteome</keyword>
<keyword evidence="3" id="KW-0820">tRNA-binding</keyword>
<dbReference type="NCBIfam" id="TIGR00231">
    <property type="entry name" value="small_GTP"/>
    <property type="match status" value="1"/>
</dbReference>
<dbReference type="CDD" id="cd16263">
    <property type="entry name" value="BipA_III"/>
    <property type="match status" value="1"/>
</dbReference>
<dbReference type="PANTHER" id="PTHR42908:SF8">
    <property type="entry name" value="TR-TYPE G DOMAIN-CONTAINING PROTEIN"/>
    <property type="match status" value="1"/>
</dbReference>
<dbReference type="Pfam" id="PF00679">
    <property type="entry name" value="EFG_C"/>
    <property type="match status" value="1"/>
</dbReference>
<dbReference type="GO" id="GO:0019843">
    <property type="term" value="F:rRNA binding"/>
    <property type="evidence" value="ECO:0007669"/>
    <property type="project" value="UniProtKB-KW"/>
</dbReference>
<organism evidence="5 6">
    <name type="scientific">Aquiluna borgnonia</name>
    <dbReference type="NCBI Taxonomy" id="2499157"/>
    <lineage>
        <taxon>Bacteria</taxon>
        <taxon>Bacillati</taxon>
        <taxon>Actinomycetota</taxon>
        <taxon>Actinomycetes</taxon>
        <taxon>Micrococcales</taxon>
        <taxon>Microbacteriaceae</taxon>
        <taxon>Luna cluster</taxon>
        <taxon>Luna-1 subcluster</taxon>
        <taxon>Aquiluna</taxon>
    </lineage>
</organism>
<keyword evidence="2 3" id="KW-0342">GTP-binding</keyword>
<keyword evidence="3" id="KW-0694">RNA-binding</keyword>
<dbReference type="InterPro" id="IPR027417">
    <property type="entry name" value="P-loop_NTPase"/>
</dbReference>
<proteinExistence type="inferred from homology"/>
<dbReference type="EMBL" id="CP054056">
    <property type="protein sequence ID" value="QKJ25055.1"/>
    <property type="molecule type" value="Genomic_DNA"/>
</dbReference>
<dbReference type="GO" id="GO:1990904">
    <property type="term" value="C:ribonucleoprotein complex"/>
    <property type="evidence" value="ECO:0007669"/>
    <property type="project" value="TreeGrafter"/>
</dbReference>
<dbReference type="GO" id="GO:0000027">
    <property type="term" value="P:ribosomal large subunit assembly"/>
    <property type="evidence" value="ECO:0007669"/>
    <property type="project" value="UniProtKB-UniRule"/>
</dbReference>
<dbReference type="InterPro" id="IPR031157">
    <property type="entry name" value="G_TR_CS"/>
</dbReference>
<dbReference type="KEGG" id="aqg:HRU87_02315"/>
<dbReference type="GO" id="GO:0003924">
    <property type="term" value="F:GTPase activity"/>
    <property type="evidence" value="ECO:0007669"/>
    <property type="project" value="UniProtKB-UniRule"/>
</dbReference>
<comment type="subcellular location">
    <subcellularLocation>
        <location evidence="3">Cytoplasm</location>
    </subcellularLocation>
    <text evidence="3">Binds to ribosomes.</text>
</comment>
<dbReference type="InterPro" id="IPR009000">
    <property type="entry name" value="Transl_B-barrel_sf"/>
</dbReference>
<sequence>MKKNDHLRNVAIVAHVDHGKTTLVDAMLKQTGAFSSHAAVDERVMDSGDLEREKGITILAKNTAITYSGPAANGQEIVINVIDTPGHADFGGEVERGLSMVDGVVLLVDASEGPLPQTRFVLRKALEAQLPVILLVNKTDRPDARIDEVVEESHDLLLGLASDLHDTVPDLDVDAILDLPVIYASGRAGRASLNKPADGSLPDTENLEPLFEAIIKFIPAPSYDENIPLQAHVTNLDASPFLGRLALLRIYNGEIKKGQQVAWVRQDGTTQTVKITELLGTKALDRYPIEKAGPGDIVAVAGIEDITIGESLCDLNDVRPLPLIKVDDPAISMTIGINTSPMAGRVKGAKVTARLVKDRLDRELIGNVSIKVLPTERPDAWEVQGRGELALAILVEQMRREGYELTVGKPQVVTKKVDGKVHEPVEDLTIDTPDEFLGPVTQLLAARKGRMTNMINNGTGWVRIEFRVPSRGLIGFRTEFLTTTKGAGIANALAAGYEPWAGDIQTRQNGSMVADRAGVATPFAMIALQERGMFFVEPTSEVYGGMVVGENSRADDMEVNITKEKQLTNMRAASADNFVGLTPPKKLSLEECLEFAREDECVEVTPEAIRIRKVELDPNVRARQTSARKRASQS</sequence>
<dbReference type="Gene3D" id="2.40.30.10">
    <property type="entry name" value="Translation factors"/>
    <property type="match status" value="1"/>
</dbReference>
<dbReference type="InterPro" id="IPR048876">
    <property type="entry name" value="BipA_C"/>
</dbReference>
<dbReference type="Pfam" id="PF03144">
    <property type="entry name" value="GTP_EFTU_D2"/>
    <property type="match status" value="1"/>
</dbReference>
<dbReference type="AlphaFoldDB" id="A0A7D4TTY2"/>
<keyword evidence="3" id="KW-0963">Cytoplasm</keyword>
<dbReference type="CDD" id="cd03710">
    <property type="entry name" value="BipA_TypA_C"/>
    <property type="match status" value="1"/>
</dbReference>
<keyword evidence="1 3" id="KW-0547">Nucleotide-binding</keyword>
<keyword evidence="3" id="KW-0690">Ribosome biogenesis</keyword>
<evidence type="ECO:0000259" key="4">
    <source>
        <dbReference type="PROSITE" id="PS51722"/>
    </source>
</evidence>
<comment type="function">
    <text evidence="3">A 50S ribosomal subunit assembly protein with GTPase activity, required for 50S subunit assembly at low temperatures, may also play a role in translation. Binds GTP and analogs. Binds the 70S ribosome between the 30S and 50S subunits, in a similar position as ribosome-bound EF-G; it contacts a number of ribosomal proteins, both rRNAs and the A-site tRNA.</text>
</comment>
<keyword evidence="3" id="KW-0378">Hydrolase</keyword>
<dbReference type="InterPro" id="IPR042116">
    <property type="entry name" value="TypA/BipA_C"/>
</dbReference>
<dbReference type="Gene3D" id="3.30.70.870">
    <property type="entry name" value="Elongation Factor G (Translational Gtpase), domain 3"/>
    <property type="match status" value="1"/>
</dbReference>
<dbReference type="CDD" id="cd03691">
    <property type="entry name" value="BipA_TypA_II"/>
    <property type="match status" value="1"/>
</dbReference>
<dbReference type="InterPro" id="IPR005225">
    <property type="entry name" value="Small_GTP-bd"/>
</dbReference>
<name>A0A7D4TTY2_9MICO</name>
<dbReference type="FunFam" id="3.30.70.240:FF:000002">
    <property type="entry name" value="GTP-binding protein TypA"/>
    <property type="match status" value="1"/>
</dbReference>
<accession>A0A7D4TTY2</accession>
<dbReference type="EC" id="3.6.5.-" evidence="3"/>
<dbReference type="GO" id="GO:0043022">
    <property type="term" value="F:ribosome binding"/>
    <property type="evidence" value="ECO:0007669"/>
    <property type="project" value="UniProtKB-UniRule"/>
</dbReference>
<dbReference type="GO" id="GO:0005525">
    <property type="term" value="F:GTP binding"/>
    <property type="evidence" value="ECO:0007669"/>
    <property type="project" value="UniProtKB-UniRule"/>
</dbReference>
<dbReference type="SUPFAM" id="SSF52540">
    <property type="entry name" value="P-loop containing nucleoside triphosphate hydrolases"/>
    <property type="match status" value="1"/>
</dbReference>
<evidence type="ECO:0000256" key="3">
    <source>
        <dbReference type="HAMAP-Rule" id="MF_00849"/>
    </source>
</evidence>
<dbReference type="InterPro" id="IPR047043">
    <property type="entry name" value="BipA_III"/>
</dbReference>
<dbReference type="InterPro" id="IPR000640">
    <property type="entry name" value="EFG_V-like"/>
</dbReference>
<evidence type="ECO:0000256" key="1">
    <source>
        <dbReference type="ARBA" id="ARBA00022741"/>
    </source>
</evidence>
<comment type="similarity">
    <text evidence="3">Belongs to the TRAFAC class translation factor GTPase superfamily. Classic translation factor GTPase family. BipA subfamily.</text>
</comment>
<dbReference type="FunFam" id="2.40.50.250:FF:000001">
    <property type="entry name" value="GTP-binding protein TypA"/>
    <property type="match status" value="1"/>
</dbReference>
<dbReference type="GO" id="GO:0000049">
    <property type="term" value="F:tRNA binding"/>
    <property type="evidence" value="ECO:0007669"/>
    <property type="project" value="UniProtKB-KW"/>
</dbReference>
<dbReference type="Gene3D" id="3.40.50.300">
    <property type="entry name" value="P-loop containing nucleotide triphosphate hydrolases"/>
    <property type="match status" value="1"/>
</dbReference>
<dbReference type="RefSeq" id="WP_173493352.1">
    <property type="nucleotide sequence ID" value="NZ_CP054056.1"/>
</dbReference>
<dbReference type="InterPro" id="IPR006298">
    <property type="entry name" value="BipA"/>
</dbReference>
<evidence type="ECO:0000256" key="2">
    <source>
        <dbReference type="ARBA" id="ARBA00023134"/>
    </source>
</evidence>
<feature type="binding site" evidence="3">
    <location>
        <begin position="137"/>
        <end position="140"/>
    </location>
    <ligand>
        <name>GTP</name>
        <dbReference type="ChEBI" id="CHEBI:37565"/>
    </ligand>
</feature>
<feature type="binding site" evidence="3">
    <location>
        <begin position="17"/>
        <end position="22"/>
    </location>
    <ligand>
        <name>GTP</name>
        <dbReference type="ChEBI" id="CHEBI:37565"/>
    </ligand>
</feature>
<dbReference type="PANTHER" id="PTHR42908">
    <property type="entry name" value="TRANSLATION ELONGATION FACTOR-RELATED"/>
    <property type="match status" value="1"/>
</dbReference>
<comment type="subunit">
    <text evidence="3">Monomer.</text>
</comment>
<dbReference type="InterPro" id="IPR047042">
    <property type="entry name" value="BipA_II"/>
</dbReference>
<evidence type="ECO:0000313" key="6">
    <source>
        <dbReference type="Proteomes" id="UP000501003"/>
    </source>
</evidence>
<dbReference type="InterPro" id="IPR047041">
    <property type="entry name" value="BipA_GTP-bd_dom"/>
</dbReference>
<dbReference type="SMART" id="SM00838">
    <property type="entry name" value="EFG_C"/>
    <property type="match status" value="1"/>
</dbReference>
<dbReference type="FunFam" id="3.30.70.870:FF:000003">
    <property type="entry name" value="GTP-binding protein TypA"/>
    <property type="match status" value="1"/>
</dbReference>
<protein>
    <recommendedName>
        <fullName evidence="3">Large ribosomal subunit assembly factor BipA</fullName>
        <ecNumber evidence="3">3.6.5.-</ecNumber>
    </recommendedName>
    <alternativeName>
        <fullName evidence="3">GTP-binding protein BipA</fullName>
    </alternativeName>
</protein>
<dbReference type="PRINTS" id="PR00315">
    <property type="entry name" value="ELONGATNFCT"/>
</dbReference>
<reference evidence="5 6" key="1">
    <citation type="submission" date="2020-05" db="EMBL/GenBank/DDBJ databases">
        <title>Aquirufa sp. strain 15G-AUS-rot a new Aquirufa species.</title>
        <authorList>
            <person name="Pitt A."/>
            <person name="Hahn M.W."/>
        </authorList>
    </citation>
    <scope>NUCLEOTIDE SEQUENCE [LARGE SCALE GENOMIC DNA]</scope>
    <source>
        <strain evidence="5 6">15G-AUS-rot</strain>
    </source>
</reference>
<dbReference type="InterPro" id="IPR000795">
    <property type="entry name" value="T_Tr_GTP-bd_dom"/>
</dbReference>
<dbReference type="Gene3D" id="2.40.50.250">
    <property type="entry name" value="bipa protein"/>
    <property type="match status" value="1"/>
</dbReference>
<dbReference type="Proteomes" id="UP000501003">
    <property type="component" value="Chromosome"/>
</dbReference>
<dbReference type="PROSITE" id="PS00301">
    <property type="entry name" value="G_TR_1"/>
    <property type="match status" value="1"/>
</dbReference>
<evidence type="ECO:0000313" key="5">
    <source>
        <dbReference type="EMBL" id="QKJ25055.1"/>
    </source>
</evidence>
<gene>
    <name evidence="5" type="primary">typA</name>
    <name evidence="3" type="synonym">bipA</name>
    <name evidence="5" type="ORF">HRU87_02315</name>
</gene>
<dbReference type="SUPFAM" id="SSF50447">
    <property type="entry name" value="Translation proteins"/>
    <property type="match status" value="1"/>
</dbReference>
<dbReference type="PROSITE" id="PS51722">
    <property type="entry name" value="G_TR_2"/>
    <property type="match status" value="1"/>
</dbReference>
<dbReference type="InterPro" id="IPR004161">
    <property type="entry name" value="EFTu-like_2"/>
</dbReference>
<keyword evidence="3" id="KW-0699">rRNA-binding</keyword>
<dbReference type="InterPro" id="IPR035651">
    <property type="entry name" value="BipA_V"/>
</dbReference>
<dbReference type="CDD" id="cd01891">
    <property type="entry name" value="TypA_BipA"/>
    <property type="match status" value="1"/>
</dbReference>
<dbReference type="InterPro" id="IPR035647">
    <property type="entry name" value="EFG_III/V"/>
</dbReference>
<dbReference type="HAMAP" id="MF_00849">
    <property type="entry name" value="BipA"/>
    <property type="match status" value="1"/>
</dbReference>
<feature type="domain" description="Tr-type G" evidence="4">
    <location>
        <begin position="5"/>
        <end position="222"/>
    </location>
</feature>
<dbReference type="SUPFAM" id="SSF54980">
    <property type="entry name" value="EF-G C-terminal domain-like"/>
    <property type="match status" value="2"/>
</dbReference>
<dbReference type="NCBIfam" id="TIGR01394">
    <property type="entry name" value="TypA_BipA"/>
    <property type="match status" value="1"/>
</dbReference>
<comment type="catalytic activity">
    <reaction evidence="3">
        <text>GTP + H2O = GDP + phosphate + H(+)</text>
        <dbReference type="Rhea" id="RHEA:19669"/>
        <dbReference type="ChEBI" id="CHEBI:15377"/>
        <dbReference type="ChEBI" id="CHEBI:15378"/>
        <dbReference type="ChEBI" id="CHEBI:37565"/>
        <dbReference type="ChEBI" id="CHEBI:43474"/>
        <dbReference type="ChEBI" id="CHEBI:58189"/>
    </reaction>
</comment>
<dbReference type="GO" id="GO:0005829">
    <property type="term" value="C:cytosol"/>
    <property type="evidence" value="ECO:0007669"/>
    <property type="project" value="TreeGrafter"/>
</dbReference>
<dbReference type="Pfam" id="PF21018">
    <property type="entry name" value="BipA_C"/>
    <property type="match status" value="1"/>
</dbReference>